<evidence type="ECO:0000256" key="2">
    <source>
        <dbReference type="ARBA" id="ARBA00023163"/>
    </source>
</evidence>
<dbReference type="InterPro" id="IPR011598">
    <property type="entry name" value="bHLH_dom"/>
</dbReference>
<evidence type="ECO:0000313" key="6">
    <source>
        <dbReference type="RefSeq" id="XP_030648992.1"/>
    </source>
</evidence>
<dbReference type="Pfam" id="PF00010">
    <property type="entry name" value="HLH"/>
    <property type="match status" value="1"/>
</dbReference>
<keyword evidence="2" id="KW-0804">Transcription</keyword>
<keyword evidence="5" id="KW-1185">Reference proteome</keyword>
<evidence type="ECO:0000256" key="3">
    <source>
        <dbReference type="SAM" id="MobiDB-lite"/>
    </source>
</evidence>
<feature type="region of interest" description="Disordered" evidence="3">
    <location>
        <begin position="1"/>
        <end position="72"/>
    </location>
</feature>
<feature type="compositionally biased region" description="Basic residues" evidence="3">
    <location>
        <begin position="57"/>
        <end position="70"/>
    </location>
</feature>
<dbReference type="GO" id="GO:0007423">
    <property type="term" value="P:sensory organ development"/>
    <property type="evidence" value="ECO:0007669"/>
    <property type="project" value="TreeGrafter"/>
</dbReference>
<dbReference type="GO" id="GO:0070888">
    <property type="term" value="F:E-box binding"/>
    <property type="evidence" value="ECO:0007669"/>
    <property type="project" value="TreeGrafter"/>
</dbReference>
<dbReference type="AlphaFoldDB" id="A0A6J2WXT8"/>
<feature type="domain" description="BHLH" evidence="4">
    <location>
        <begin position="68"/>
        <end position="120"/>
    </location>
</feature>
<dbReference type="GeneID" id="115829019"/>
<evidence type="ECO:0000313" key="5">
    <source>
        <dbReference type="Proteomes" id="UP000504632"/>
    </source>
</evidence>
<dbReference type="Proteomes" id="UP000504632">
    <property type="component" value="Chromosome 15"/>
</dbReference>
<proteinExistence type="predicted"/>
<dbReference type="SUPFAM" id="SSF47459">
    <property type="entry name" value="HLH, helix-loop-helix DNA-binding domain"/>
    <property type="match status" value="1"/>
</dbReference>
<dbReference type="PANTHER" id="PTHR19290:SF163">
    <property type="entry name" value="BASIC HELIX-LOOP-HELIX NEURAL TRANSCRIPTION FACTOR TAP"/>
    <property type="match status" value="1"/>
</dbReference>
<organism evidence="5 6">
    <name type="scientific">Chanos chanos</name>
    <name type="common">Milkfish</name>
    <name type="synonym">Mugil chanos</name>
    <dbReference type="NCBI Taxonomy" id="29144"/>
    <lineage>
        <taxon>Eukaryota</taxon>
        <taxon>Metazoa</taxon>
        <taxon>Chordata</taxon>
        <taxon>Craniata</taxon>
        <taxon>Vertebrata</taxon>
        <taxon>Euteleostomi</taxon>
        <taxon>Actinopterygii</taxon>
        <taxon>Neopterygii</taxon>
        <taxon>Teleostei</taxon>
        <taxon>Ostariophysi</taxon>
        <taxon>Gonorynchiformes</taxon>
        <taxon>Chanidae</taxon>
        <taxon>Chanos</taxon>
    </lineage>
</organism>
<gene>
    <name evidence="6" type="primary">bhlha9</name>
</gene>
<protein>
    <submittedName>
        <fullName evidence="6">Class A basic helix-loop-helix protein 9</fullName>
    </submittedName>
</protein>
<dbReference type="OrthoDB" id="6241467at2759"/>
<dbReference type="Gene3D" id="4.10.280.10">
    <property type="entry name" value="Helix-loop-helix DNA-binding domain"/>
    <property type="match status" value="1"/>
</dbReference>
<sequence length="294" mass="32062">MTSRLSFAGSEFSEEELEMNLLGPEEDESSDGGSKGPFPDSESCGSTHSEPDEGRAPKKRARPARSKARRVAANVRERKRILDYNQAFNALRVALNHDLSGKRLSKIATLQRAINRISALSVFLSTNPAPAPGKPCNHLECHEQPPGLRIEPGRMPVGSMLVEPQSYLLAWHQHGISTLVQSPVSMHKPPLEQHVYMDSLGHMSAACPPSPHYACYPSPENQLYPSAGHCGSPLNEAGSPSRYGRLGEGVGFQAGLWGSCAQSQVEGYGEPTQALPFSWSYLQEPVTQHCYSML</sequence>
<dbReference type="GO" id="GO:0005634">
    <property type="term" value="C:nucleus"/>
    <property type="evidence" value="ECO:0007669"/>
    <property type="project" value="TreeGrafter"/>
</dbReference>
<dbReference type="GO" id="GO:0046983">
    <property type="term" value="F:protein dimerization activity"/>
    <property type="evidence" value="ECO:0007669"/>
    <property type="project" value="InterPro"/>
</dbReference>
<accession>A0A6J2WXT8</accession>
<dbReference type="GO" id="GO:0045944">
    <property type="term" value="P:positive regulation of transcription by RNA polymerase II"/>
    <property type="evidence" value="ECO:0007669"/>
    <property type="project" value="TreeGrafter"/>
</dbReference>
<dbReference type="PANTHER" id="PTHR19290">
    <property type="entry name" value="BASIC HELIX-LOOP-HELIX PROTEIN NEUROGENIN-RELATED"/>
    <property type="match status" value="1"/>
</dbReference>
<dbReference type="FunCoup" id="A0A6J2WXT8">
    <property type="interactions" value="23"/>
</dbReference>
<dbReference type="PROSITE" id="PS50888">
    <property type="entry name" value="BHLH"/>
    <property type="match status" value="1"/>
</dbReference>
<feature type="compositionally biased region" description="Acidic residues" evidence="3">
    <location>
        <begin position="12"/>
        <end position="30"/>
    </location>
</feature>
<evidence type="ECO:0000256" key="1">
    <source>
        <dbReference type="ARBA" id="ARBA00023015"/>
    </source>
</evidence>
<dbReference type="InterPro" id="IPR050359">
    <property type="entry name" value="bHLH_transcription_factors"/>
</dbReference>
<dbReference type="SMART" id="SM00353">
    <property type="entry name" value="HLH"/>
    <property type="match status" value="1"/>
</dbReference>
<dbReference type="RefSeq" id="XP_030648992.1">
    <property type="nucleotide sequence ID" value="XM_030793132.1"/>
</dbReference>
<dbReference type="InParanoid" id="A0A6J2WXT8"/>
<dbReference type="GO" id="GO:0061564">
    <property type="term" value="P:axon development"/>
    <property type="evidence" value="ECO:0007669"/>
    <property type="project" value="TreeGrafter"/>
</dbReference>
<evidence type="ECO:0000259" key="4">
    <source>
        <dbReference type="PROSITE" id="PS50888"/>
    </source>
</evidence>
<dbReference type="GO" id="GO:0000981">
    <property type="term" value="F:DNA-binding transcription factor activity, RNA polymerase II-specific"/>
    <property type="evidence" value="ECO:0007669"/>
    <property type="project" value="TreeGrafter"/>
</dbReference>
<dbReference type="CDD" id="cd18912">
    <property type="entry name" value="bHLH_TS_bHLHa9"/>
    <property type="match status" value="1"/>
</dbReference>
<name>A0A6J2WXT8_CHACN</name>
<dbReference type="InterPro" id="IPR036638">
    <property type="entry name" value="HLH_DNA-bd_sf"/>
</dbReference>
<keyword evidence="1" id="KW-0805">Transcription regulation</keyword>
<dbReference type="CTD" id="727857"/>
<reference evidence="6" key="1">
    <citation type="submission" date="2025-08" db="UniProtKB">
        <authorList>
            <consortium name="RefSeq"/>
        </authorList>
    </citation>
    <scope>IDENTIFICATION</scope>
</reference>